<reference evidence="11" key="1">
    <citation type="submission" date="2022-01" db="EMBL/GenBank/DDBJ databases">
        <authorList>
            <person name="King R."/>
        </authorList>
    </citation>
    <scope>NUCLEOTIDE SEQUENCE</scope>
</reference>
<keyword evidence="12" id="KW-1185">Reference proteome</keyword>
<evidence type="ECO:0000256" key="6">
    <source>
        <dbReference type="ARBA" id="ARBA00022968"/>
    </source>
</evidence>
<dbReference type="GO" id="GO:0006024">
    <property type="term" value="P:glycosaminoglycan biosynthetic process"/>
    <property type="evidence" value="ECO:0007669"/>
    <property type="project" value="TreeGrafter"/>
</dbReference>
<dbReference type="PANTHER" id="PTHR11214:SF3">
    <property type="entry name" value="BETA-1,3-GALACTOSYLTRANSFERASE 6"/>
    <property type="match status" value="1"/>
</dbReference>
<evidence type="ECO:0000256" key="8">
    <source>
        <dbReference type="ARBA" id="ARBA00023034"/>
    </source>
</evidence>
<keyword evidence="3 10" id="KW-0328">Glycosyltransferase</keyword>
<dbReference type="Gene3D" id="3.90.550.50">
    <property type="match status" value="1"/>
</dbReference>
<dbReference type="Pfam" id="PF01762">
    <property type="entry name" value="Galactosyl_T"/>
    <property type="match status" value="1"/>
</dbReference>
<evidence type="ECO:0000256" key="10">
    <source>
        <dbReference type="RuleBase" id="RU363063"/>
    </source>
</evidence>
<dbReference type="InterPro" id="IPR002659">
    <property type="entry name" value="Glyco_trans_31"/>
</dbReference>
<dbReference type="PROSITE" id="PS51257">
    <property type="entry name" value="PROKAR_LIPOPROTEIN"/>
    <property type="match status" value="1"/>
</dbReference>
<evidence type="ECO:0000256" key="1">
    <source>
        <dbReference type="ARBA" id="ARBA00004323"/>
    </source>
</evidence>
<gene>
    <name evidence="11" type="ORF">PSYICH_LOCUS3838</name>
</gene>
<evidence type="ECO:0000256" key="4">
    <source>
        <dbReference type="ARBA" id="ARBA00022679"/>
    </source>
</evidence>
<evidence type="ECO:0000256" key="2">
    <source>
        <dbReference type="ARBA" id="ARBA00008661"/>
    </source>
</evidence>
<comment type="subcellular location">
    <subcellularLocation>
        <location evidence="1 10">Golgi apparatus membrane</location>
        <topology evidence="1 10">Single-pass type II membrane protein</topology>
    </subcellularLocation>
</comment>
<keyword evidence="8 10" id="KW-0333">Golgi apparatus</keyword>
<comment type="similarity">
    <text evidence="2 10">Belongs to the glycosyltransferase 31 family.</text>
</comment>
<keyword evidence="5 10" id="KW-0812">Transmembrane</keyword>
<dbReference type="PANTHER" id="PTHR11214">
    <property type="entry name" value="BETA-1,3-N-ACETYLGLUCOSAMINYLTRANSFERASE"/>
    <property type="match status" value="1"/>
</dbReference>
<organism evidence="11 12">
    <name type="scientific">Psylliodes chrysocephalus</name>
    <dbReference type="NCBI Taxonomy" id="3402493"/>
    <lineage>
        <taxon>Eukaryota</taxon>
        <taxon>Metazoa</taxon>
        <taxon>Ecdysozoa</taxon>
        <taxon>Arthropoda</taxon>
        <taxon>Hexapoda</taxon>
        <taxon>Insecta</taxon>
        <taxon>Pterygota</taxon>
        <taxon>Neoptera</taxon>
        <taxon>Endopterygota</taxon>
        <taxon>Coleoptera</taxon>
        <taxon>Polyphaga</taxon>
        <taxon>Cucujiformia</taxon>
        <taxon>Chrysomeloidea</taxon>
        <taxon>Chrysomelidae</taxon>
        <taxon>Galerucinae</taxon>
        <taxon>Alticini</taxon>
        <taxon>Psylliodes</taxon>
    </lineage>
</organism>
<protein>
    <recommendedName>
        <fullName evidence="10">Hexosyltransferase</fullName>
        <ecNumber evidence="10">2.4.1.-</ecNumber>
    </recommendedName>
</protein>
<sequence>MRSKYSGKQLLTSSFVILSFIFGCIFTLALMPIDKTCQIDNSDREYNIMKNSKLKNPELIILILSAPTNFERRKVIRETWLKLKPSDENVFKVKHYFVIGVVSLPLDSNKLISKEQIQYNDILMLPIEDSYKNLTEKMKLSFQWLDTQYDYGLGFKYVLKCDDDSFVNLNQFVLCLMNIEKEMITTKHDGYLETDITNKLISTNFQNSGPAEIAHLYWGYFNGNAKIKSKGKWKDTNWIASDRYIPYALGGGYLVSKELVSYIGRNIEHLKSFNSEDVSIGFWLSPVNGVFRIHDIRFDTEWASRGCKNNHLITHNISPVEMTQYYQNLEKTGKMCAREVTYRAYYVYNWSVPTSQCCKPSK</sequence>
<dbReference type="GO" id="GO:0006493">
    <property type="term" value="P:protein O-linked glycosylation"/>
    <property type="evidence" value="ECO:0007669"/>
    <property type="project" value="TreeGrafter"/>
</dbReference>
<dbReference type="AlphaFoldDB" id="A0A9P0G7E5"/>
<proteinExistence type="inferred from homology"/>
<accession>A0A9P0G7E5</accession>
<keyword evidence="9 10" id="KW-0472">Membrane</keyword>
<dbReference type="GO" id="GO:0047220">
    <property type="term" value="F:galactosylxylosylprotein 3-beta-galactosyltransferase activity"/>
    <property type="evidence" value="ECO:0007669"/>
    <property type="project" value="TreeGrafter"/>
</dbReference>
<evidence type="ECO:0000256" key="3">
    <source>
        <dbReference type="ARBA" id="ARBA00022676"/>
    </source>
</evidence>
<feature type="transmembrane region" description="Helical" evidence="10">
    <location>
        <begin position="12"/>
        <end position="33"/>
    </location>
</feature>
<evidence type="ECO:0000313" key="12">
    <source>
        <dbReference type="Proteomes" id="UP001153636"/>
    </source>
</evidence>
<evidence type="ECO:0000256" key="5">
    <source>
        <dbReference type="ARBA" id="ARBA00022692"/>
    </source>
</evidence>
<dbReference type="EMBL" id="OV651825">
    <property type="protein sequence ID" value="CAH1102663.1"/>
    <property type="molecule type" value="Genomic_DNA"/>
</dbReference>
<name>A0A9P0G7E5_9CUCU</name>
<keyword evidence="7 10" id="KW-1133">Transmembrane helix</keyword>
<dbReference type="GO" id="GO:0000139">
    <property type="term" value="C:Golgi membrane"/>
    <property type="evidence" value="ECO:0007669"/>
    <property type="project" value="UniProtKB-SubCell"/>
</dbReference>
<evidence type="ECO:0000313" key="11">
    <source>
        <dbReference type="EMBL" id="CAH1102663.1"/>
    </source>
</evidence>
<keyword evidence="6 10" id="KW-0735">Signal-anchor</keyword>
<evidence type="ECO:0000256" key="7">
    <source>
        <dbReference type="ARBA" id="ARBA00022989"/>
    </source>
</evidence>
<dbReference type="OrthoDB" id="1158011at2759"/>
<dbReference type="EC" id="2.4.1.-" evidence="10"/>
<keyword evidence="4" id="KW-0808">Transferase</keyword>
<evidence type="ECO:0000256" key="9">
    <source>
        <dbReference type="ARBA" id="ARBA00023136"/>
    </source>
</evidence>
<dbReference type="Proteomes" id="UP001153636">
    <property type="component" value="Chromosome 13"/>
</dbReference>